<organism evidence="8 9">
    <name type="scientific">Stenotrophomonas nitritireducens</name>
    <dbReference type="NCBI Taxonomy" id="83617"/>
    <lineage>
        <taxon>Bacteria</taxon>
        <taxon>Pseudomonadati</taxon>
        <taxon>Pseudomonadota</taxon>
        <taxon>Gammaproteobacteria</taxon>
        <taxon>Lysobacterales</taxon>
        <taxon>Lysobacteraceae</taxon>
        <taxon>Stenotrophomonas</taxon>
    </lineage>
</organism>
<feature type="transmembrane region" description="Helical" evidence="6">
    <location>
        <begin position="63"/>
        <end position="83"/>
    </location>
</feature>
<sequence>MSTLRKRLLARKSFEAVRADAERHGLQRKLGAWHLVMLGIGCIVGAGVFIMTGTAAANYAGPGVVLSFALAGLACAFTGLCYAELASTLPVSGSSYT</sequence>
<dbReference type="EMBL" id="JAFKMG010000704">
    <property type="protein sequence ID" value="MBN8799237.1"/>
    <property type="molecule type" value="Genomic_DNA"/>
</dbReference>
<comment type="caution">
    <text evidence="8">The sequence shown here is derived from an EMBL/GenBank/DDBJ whole genome shotgun (WGS) entry which is preliminary data.</text>
</comment>
<evidence type="ECO:0000313" key="9">
    <source>
        <dbReference type="Proteomes" id="UP000664815"/>
    </source>
</evidence>
<keyword evidence="5 6" id="KW-0472">Membrane</keyword>
<keyword evidence="3 6" id="KW-0812">Transmembrane</keyword>
<evidence type="ECO:0000313" key="8">
    <source>
        <dbReference type="EMBL" id="MBN8799237.1"/>
    </source>
</evidence>
<protein>
    <recommendedName>
        <fullName evidence="7">Amino acid permease/ SLC12A domain-containing protein</fullName>
    </recommendedName>
</protein>
<evidence type="ECO:0000256" key="1">
    <source>
        <dbReference type="ARBA" id="ARBA00004141"/>
    </source>
</evidence>
<feature type="domain" description="Amino acid permease/ SLC12A" evidence="7">
    <location>
        <begin position="34"/>
        <end position="97"/>
    </location>
</feature>
<evidence type="ECO:0000256" key="4">
    <source>
        <dbReference type="ARBA" id="ARBA00022989"/>
    </source>
</evidence>
<accession>A0A9D8L0D6</accession>
<dbReference type="Pfam" id="PF00324">
    <property type="entry name" value="AA_permease"/>
    <property type="match status" value="1"/>
</dbReference>
<evidence type="ECO:0000256" key="3">
    <source>
        <dbReference type="ARBA" id="ARBA00022692"/>
    </source>
</evidence>
<dbReference type="InterPro" id="IPR004841">
    <property type="entry name" value="AA-permease/SLC12A_dom"/>
</dbReference>
<reference evidence="8" key="1">
    <citation type="submission" date="2021-02" db="EMBL/GenBank/DDBJ databases">
        <title>Thiocyanate and organic carbon inputs drive convergent selection for specific autotrophic Afipia and Thiobacillus strains within complex microbiomes.</title>
        <authorList>
            <person name="Huddy R.J."/>
            <person name="Sachdeva R."/>
            <person name="Kadzinga F."/>
            <person name="Kantor R.S."/>
            <person name="Harrison S.T.L."/>
            <person name="Banfield J.F."/>
        </authorList>
    </citation>
    <scope>NUCLEOTIDE SEQUENCE</scope>
    <source>
        <strain evidence="8">SCN18_10_11_15_R1_P_69_7</strain>
    </source>
</reference>
<keyword evidence="4 6" id="KW-1133">Transmembrane helix</keyword>
<feature type="transmembrane region" description="Helical" evidence="6">
    <location>
        <begin position="32"/>
        <end position="57"/>
    </location>
</feature>
<dbReference type="GO" id="GO:0015171">
    <property type="term" value="F:amino acid transmembrane transporter activity"/>
    <property type="evidence" value="ECO:0007669"/>
    <property type="project" value="TreeGrafter"/>
</dbReference>
<proteinExistence type="predicted"/>
<gene>
    <name evidence="8" type="ORF">J0H45_07750</name>
</gene>
<name>A0A9D8L0D6_9GAMM</name>
<comment type="subcellular location">
    <subcellularLocation>
        <location evidence="1">Membrane</location>
        <topology evidence="1">Multi-pass membrane protein</topology>
    </subcellularLocation>
</comment>
<evidence type="ECO:0000256" key="2">
    <source>
        <dbReference type="ARBA" id="ARBA00022448"/>
    </source>
</evidence>
<dbReference type="AlphaFoldDB" id="A0A9D8L0D6"/>
<dbReference type="PANTHER" id="PTHR43243:SF4">
    <property type="entry name" value="CATIONIC AMINO ACID TRANSPORTER 4"/>
    <property type="match status" value="1"/>
</dbReference>
<evidence type="ECO:0000256" key="6">
    <source>
        <dbReference type="SAM" id="Phobius"/>
    </source>
</evidence>
<dbReference type="Proteomes" id="UP000664815">
    <property type="component" value="Unassembled WGS sequence"/>
</dbReference>
<dbReference type="Gene3D" id="1.20.1740.10">
    <property type="entry name" value="Amino acid/polyamine transporter I"/>
    <property type="match status" value="1"/>
</dbReference>
<evidence type="ECO:0000259" key="7">
    <source>
        <dbReference type="Pfam" id="PF00324"/>
    </source>
</evidence>
<dbReference type="GO" id="GO:0016020">
    <property type="term" value="C:membrane"/>
    <property type="evidence" value="ECO:0007669"/>
    <property type="project" value="UniProtKB-SubCell"/>
</dbReference>
<dbReference type="PANTHER" id="PTHR43243">
    <property type="entry name" value="INNER MEMBRANE TRANSPORTER YGJI-RELATED"/>
    <property type="match status" value="1"/>
</dbReference>
<feature type="non-terminal residue" evidence="8">
    <location>
        <position position="97"/>
    </location>
</feature>
<keyword evidence="2" id="KW-0813">Transport</keyword>
<evidence type="ECO:0000256" key="5">
    <source>
        <dbReference type="ARBA" id="ARBA00023136"/>
    </source>
</evidence>